<dbReference type="GO" id="GO:0016810">
    <property type="term" value="F:hydrolase activity, acting on carbon-nitrogen (but not peptide) bonds"/>
    <property type="evidence" value="ECO:0007669"/>
    <property type="project" value="InterPro"/>
</dbReference>
<dbReference type="InterPro" id="IPR050248">
    <property type="entry name" value="Polysacc_deacetylase_ArnD"/>
</dbReference>
<reference evidence="6 7" key="1">
    <citation type="submission" date="2018-03" db="EMBL/GenBank/DDBJ databases">
        <title>Lachnoclostridium SNUG30386 gen.nov., sp.nov., isolated from human faeces.</title>
        <authorList>
            <person name="Seo B."/>
            <person name="Jeon K."/>
            <person name="Ko G."/>
        </authorList>
    </citation>
    <scope>NUCLEOTIDE SEQUENCE [LARGE SCALE GENOMIC DNA]</scope>
    <source>
        <strain evidence="6 7">SNUG30386</strain>
    </source>
</reference>
<comment type="caution">
    <text evidence="6">The sequence shown here is derived from an EMBL/GenBank/DDBJ whole genome shotgun (WGS) entry which is preliminary data.</text>
</comment>
<dbReference type="EMBL" id="PYLO01000001">
    <property type="protein sequence ID" value="PST39217.1"/>
    <property type="molecule type" value="Genomic_DNA"/>
</dbReference>
<dbReference type="GO" id="GO:0016020">
    <property type="term" value="C:membrane"/>
    <property type="evidence" value="ECO:0007669"/>
    <property type="project" value="TreeGrafter"/>
</dbReference>
<feature type="region of interest" description="Disordered" evidence="3">
    <location>
        <begin position="45"/>
        <end position="113"/>
    </location>
</feature>
<evidence type="ECO:0000256" key="3">
    <source>
        <dbReference type="SAM" id="MobiDB-lite"/>
    </source>
</evidence>
<keyword evidence="2" id="KW-0378">Hydrolase</keyword>
<keyword evidence="4" id="KW-0732">Signal</keyword>
<dbReference type="Pfam" id="PF01522">
    <property type="entry name" value="Polysacc_deac_1"/>
    <property type="match status" value="1"/>
</dbReference>
<feature type="chain" id="PRO_5039222015" evidence="4">
    <location>
        <begin position="29"/>
        <end position="316"/>
    </location>
</feature>
<feature type="compositionally biased region" description="Polar residues" evidence="3">
    <location>
        <begin position="73"/>
        <end position="100"/>
    </location>
</feature>
<proteinExistence type="predicted"/>
<keyword evidence="1" id="KW-0479">Metal-binding</keyword>
<dbReference type="RefSeq" id="WP_107000344.1">
    <property type="nucleotide sequence ID" value="NZ_CAUWBW010000018.1"/>
</dbReference>
<dbReference type="PANTHER" id="PTHR10587:SF133">
    <property type="entry name" value="CHITIN DEACETYLASE 1-RELATED"/>
    <property type="match status" value="1"/>
</dbReference>
<dbReference type="InterPro" id="IPR002509">
    <property type="entry name" value="NODB_dom"/>
</dbReference>
<dbReference type="GO" id="GO:0005975">
    <property type="term" value="P:carbohydrate metabolic process"/>
    <property type="evidence" value="ECO:0007669"/>
    <property type="project" value="InterPro"/>
</dbReference>
<dbReference type="GO" id="GO:0046872">
    <property type="term" value="F:metal ion binding"/>
    <property type="evidence" value="ECO:0007669"/>
    <property type="project" value="UniProtKB-KW"/>
</dbReference>
<evidence type="ECO:0000313" key="6">
    <source>
        <dbReference type="EMBL" id="PST39217.1"/>
    </source>
</evidence>
<evidence type="ECO:0000256" key="4">
    <source>
        <dbReference type="SAM" id="SignalP"/>
    </source>
</evidence>
<feature type="signal peptide" evidence="4">
    <location>
        <begin position="1"/>
        <end position="28"/>
    </location>
</feature>
<feature type="domain" description="NodB homology" evidence="5">
    <location>
        <begin position="119"/>
        <end position="293"/>
    </location>
</feature>
<keyword evidence="7" id="KW-1185">Reference proteome</keyword>
<protein>
    <submittedName>
        <fullName evidence="6">Polysaccharide deacetylase</fullName>
    </submittedName>
</protein>
<evidence type="ECO:0000259" key="5">
    <source>
        <dbReference type="PROSITE" id="PS51677"/>
    </source>
</evidence>
<gene>
    <name evidence="6" type="ORF">C7U56_04765</name>
</gene>
<evidence type="ECO:0000256" key="2">
    <source>
        <dbReference type="ARBA" id="ARBA00022801"/>
    </source>
</evidence>
<dbReference type="AlphaFoldDB" id="A0A2T3FVA7"/>
<name>A0A2T3FVA7_9CLOT</name>
<dbReference type="PROSITE" id="PS51677">
    <property type="entry name" value="NODB"/>
    <property type="match status" value="1"/>
</dbReference>
<dbReference type="CDD" id="cd10954">
    <property type="entry name" value="CE4_CtAXE_like"/>
    <property type="match status" value="1"/>
</dbReference>
<dbReference type="Gene3D" id="3.20.20.370">
    <property type="entry name" value="Glycoside hydrolase/deacetylase"/>
    <property type="match status" value="1"/>
</dbReference>
<evidence type="ECO:0000256" key="1">
    <source>
        <dbReference type="ARBA" id="ARBA00022723"/>
    </source>
</evidence>
<dbReference type="Proteomes" id="UP000241048">
    <property type="component" value="Unassembled WGS sequence"/>
</dbReference>
<evidence type="ECO:0000313" key="7">
    <source>
        <dbReference type="Proteomes" id="UP000241048"/>
    </source>
</evidence>
<accession>A0A2T3FVA7</accession>
<sequence length="316" mass="33660">MRKTWKMRAAALLLTAVCTVGASFAAYADDVPSGPASDMELIQRREQASGSQNEAGDAQTAAGSENHAGAAEGQQTTENQETGNNGQTASETQGTEQGDSQVPDGMVASGGRYIDPNAPMVALTFDDGPYAPVGNRIMDCAEQYGGRVTFYVVGNRVNSYKSEIQRMYANGHEIGNHTQDHKYLQKLGAQEIRQQVEACNQAVAAITGEAPKTVRLPGGGKNSTVLANISQPIVLWNVDTLDWKTRNAASSVQTVLNQVKDGSVVLMHELYNASGDAAVTIIPALVERGYQLVTVSELAQFRGGLAGGTVYYSFHK</sequence>
<organism evidence="6 7">
    <name type="scientific">Clostridium fessum</name>
    <dbReference type="NCBI Taxonomy" id="2126740"/>
    <lineage>
        <taxon>Bacteria</taxon>
        <taxon>Bacillati</taxon>
        <taxon>Bacillota</taxon>
        <taxon>Clostridia</taxon>
        <taxon>Eubacteriales</taxon>
        <taxon>Clostridiaceae</taxon>
        <taxon>Clostridium</taxon>
    </lineage>
</organism>
<dbReference type="PANTHER" id="PTHR10587">
    <property type="entry name" value="GLYCOSYL TRANSFERASE-RELATED"/>
    <property type="match status" value="1"/>
</dbReference>
<dbReference type="InterPro" id="IPR011330">
    <property type="entry name" value="Glyco_hydro/deAcase_b/a-brl"/>
</dbReference>
<dbReference type="SUPFAM" id="SSF88713">
    <property type="entry name" value="Glycoside hydrolase/deacetylase"/>
    <property type="match status" value="1"/>
</dbReference>